<dbReference type="STRING" id="290052.ASU35_07605"/>
<sequence>MDQHNIEMIKAALPYMNSRAQKSFEILVKTDELRNTIQNLDSKELSACDVKPNSIDMETFLLQMRSLSNKRESEMIDSMLHFIKMQKLLTAYRSFMNNKPENADNLMEFFLSQMAPEQKANFENINMMFNAMNN</sequence>
<reference evidence="1 2" key="1">
    <citation type="submission" date="2015-11" db="EMBL/GenBank/DDBJ databases">
        <title>Butyribacter intestini gen. nov., sp. nov., a butyric acid-producing bacterium of the family Lachnospiraceae isolated from the human faeces.</title>
        <authorList>
            <person name="Zou Y."/>
            <person name="Xue W."/>
            <person name="Luo G."/>
            <person name="Lv M."/>
        </authorList>
    </citation>
    <scope>NUCLEOTIDE SEQUENCE [LARGE SCALE GENOMIC DNA]</scope>
    <source>
        <strain evidence="1 2">ACET-33324</strain>
    </source>
</reference>
<comment type="caution">
    <text evidence="1">The sequence shown here is derived from an EMBL/GenBank/DDBJ whole genome shotgun (WGS) entry which is preliminary data.</text>
</comment>
<organism evidence="1 2">
    <name type="scientific">Acetivibrio ethanolgignens</name>
    <dbReference type="NCBI Taxonomy" id="290052"/>
    <lineage>
        <taxon>Bacteria</taxon>
        <taxon>Bacillati</taxon>
        <taxon>Bacillota</taxon>
        <taxon>Clostridia</taxon>
        <taxon>Eubacteriales</taxon>
        <taxon>Oscillospiraceae</taxon>
        <taxon>Acetivibrio</taxon>
    </lineage>
</organism>
<gene>
    <name evidence="1" type="ORF">ASU35_07605</name>
</gene>
<evidence type="ECO:0000313" key="2">
    <source>
        <dbReference type="Proteomes" id="UP000054874"/>
    </source>
</evidence>
<evidence type="ECO:0000313" key="1">
    <source>
        <dbReference type="EMBL" id="KSV59859.1"/>
    </source>
</evidence>
<dbReference type="AlphaFoldDB" id="A0A0V8QHH2"/>
<dbReference type="OrthoDB" id="2063172at2"/>
<protein>
    <submittedName>
        <fullName evidence="1">Uncharacterized protein</fullName>
    </submittedName>
</protein>
<dbReference type="EMBL" id="LNAM01000079">
    <property type="protein sequence ID" value="KSV59859.1"/>
    <property type="molecule type" value="Genomic_DNA"/>
</dbReference>
<proteinExistence type="predicted"/>
<accession>A0A0V8QHH2</accession>
<keyword evidence="2" id="KW-1185">Reference proteome</keyword>
<dbReference type="RefSeq" id="WP_058351906.1">
    <property type="nucleotide sequence ID" value="NZ_CABMMD010000079.1"/>
</dbReference>
<name>A0A0V8QHH2_9FIRM</name>
<dbReference type="Proteomes" id="UP000054874">
    <property type="component" value="Unassembled WGS sequence"/>
</dbReference>